<dbReference type="AlphaFoldDB" id="A0A8D3Y415"/>
<dbReference type="SUPFAM" id="SSF53098">
    <property type="entry name" value="Ribonuclease H-like"/>
    <property type="match status" value="1"/>
</dbReference>
<dbReference type="InterPro" id="IPR036397">
    <property type="entry name" value="RNaseH_sf"/>
</dbReference>
<gene>
    <name evidence="1" type="ORF">CL52_16475</name>
</gene>
<organism evidence="1 2">
    <name type="scientific">Stutzerimonas balearica DSM 6083</name>
    <dbReference type="NCBI Taxonomy" id="1123016"/>
    <lineage>
        <taxon>Bacteria</taxon>
        <taxon>Pseudomonadati</taxon>
        <taxon>Pseudomonadota</taxon>
        <taxon>Gammaproteobacteria</taxon>
        <taxon>Pseudomonadales</taxon>
        <taxon>Pseudomonadaceae</taxon>
        <taxon>Stutzerimonas</taxon>
    </lineage>
</organism>
<name>A0A8D3Y415_9GAMM</name>
<accession>A0A8D3Y415</accession>
<protein>
    <recommendedName>
        <fullName evidence="3">Holliday junction resolvasome RuvABC endonuclease subunit</fullName>
    </recommendedName>
</protein>
<dbReference type="EMBL" id="CP007511">
    <property type="protein sequence ID" value="AJE16557.1"/>
    <property type="molecule type" value="Genomic_DNA"/>
</dbReference>
<sequence length="151" mass="16510">MVLALDLGTTTGWALLTREGDIAHGFASFRPQRFEGGGMRFLRFKRWLGELKTIAQDIHAVYFEEVRRHAGVDAAHVYGGLMATLTTWCEHQNIAYLGVPVGTIKKHATGKGNAGKTEVIAAMRALGHPVTDDNEADALALLHWAVETQEA</sequence>
<dbReference type="Proteomes" id="UP000031271">
    <property type="component" value="Chromosome"/>
</dbReference>
<evidence type="ECO:0000313" key="1">
    <source>
        <dbReference type="EMBL" id="AJE16557.1"/>
    </source>
</evidence>
<evidence type="ECO:0008006" key="3">
    <source>
        <dbReference type="Google" id="ProtNLM"/>
    </source>
</evidence>
<reference evidence="1 2" key="2">
    <citation type="journal article" name="Genome Announc.">
        <title>Complete Genome Sequence of Pseudomonas balearica DSM 6083T.</title>
        <authorList>
            <person name="Bennasar-Figueras A."/>
            <person name="Salva-Serra F."/>
            <person name="Jaen-Luchoro D."/>
            <person name="Segui C."/>
            <person name="Aliaga F."/>
            <person name="Busquets A."/>
            <person name="Gomila M."/>
            <person name="Moore E.R."/>
            <person name="Lalucat J."/>
        </authorList>
    </citation>
    <scope>NUCLEOTIDE SEQUENCE [LARGE SCALE GENOMIC DNA]</scope>
    <source>
        <strain evidence="2">DSM 6083</strain>
    </source>
</reference>
<reference evidence="2" key="1">
    <citation type="submission" date="2014-03" db="EMBL/GenBank/DDBJ databases">
        <title>Complete genome of Pseudomonas balearica DSM 6083T, a sewage water isolate from an enrichment with 2-methylnaphthalene.</title>
        <authorList>
            <person name="Salva-Serra F."/>
            <person name="Jaen-Luchoro D."/>
            <person name="Busquets A."/>
            <person name="Pena A."/>
            <person name="Gomila M."/>
            <person name="Bosch R."/>
            <person name="Nogales B."/>
            <person name="Garcia-Valdes E."/>
            <person name="Lalucat J."/>
            <person name="Bennasar A."/>
        </authorList>
    </citation>
    <scope>NUCLEOTIDE SEQUENCE [LARGE SCALE GENOMIC DNA]</scope>
    <source>
        <strain evidence="2">DSM 6083</strain>
    </source>
</reference>
<evidence type="ECO:0000313" key="2">
    <source>
        <dbReference type="Proteomes" id="UP000031271"/>
    </source>
</evidence>
<dbReference type="GO" id="GO:0003676">
    <property type="term" value="F:nucleic acid binding"/>
    <property type="evidence" value="ECO:0007669"/>
    <property type="project" value="InterPro"/>
</dbReference>
<dbReference type="KEGG" id="pbm:CL52_16475"/>
<dbReference type="Gene3D" id="3.30.420.10">
    <property type="entry name" value="Ribonuclease H-like superfamily/Ribonuclease H"/>
    <property type="match status" value="1"/>
</dbReference>
<proteinExistence type="predicted"/>
<dbReference type="InterPro" id="IPR012337">
    <property type="entry name" value="RNaseH-like_sf"/>
</dbReference>